<evidence type="ECO:0000256" key="1">
    <source>
        <dbReference type="ARBA" id="ARBA00022801"/>
    </source>
</evidence>
<dbReference type="PANTHER" id="PTHR10159:SF519">
    <property type="entry name" value="DUAL SPECIFICITY PROTEIN PHOSPHATASE MPK3"/>
    <property type="match status" value="1"/>
</dbReference>
<dbReference type="PROSITE" id="PS50056">
    <property type="entry name" value="TYR_PHOSPHATASE_2"/>
    <property type="match status" value="1"/>
</dbReference>
<dbReference type="GO" id="GO:0043409">
    <property type="term" value="P:negative regulation of MAPK cascade"/>
    <property type="evidence" value="ECO:0007669"/>
    <property type="project" value="TreeGrafter"/>
</dbReference>
<name>A0A6C0JRA2_9ZZZZ</name>
<dbReference type="CDD" id="cd14498">
    <property type="entry name" value="DSP"/>
    <property type="match status" value="1"/>
</dbReference>
<dbReference type="Gene3D" id="3.90.190.10">
    <property type="entry name" value="Protein tyrosine phosphatase superfamily"/>
    <property type="match status" value="1"/>
</dbReference>
<evidence type="ECO:0008006" key="6">
    <source>
        <dbReference type="Google" id="ProtNLM"/>
    </source>
</evidence>
<dbReference type="EMBL" id="MN740696">
    <property type="protein sequence ID" value="QHU08295.1"/>
    <property type="molecule type" value="Genomic_DNA"/>
</dbReference>
<dbReference type="GO" id="GO:0017017">
    <property type="term" value="F:MAP kinase tyrosine/serine/threonine phosphatase activity"/>
    <property type="evidence" value="ECO:0007669"/>
    <property type="project" value="TreeGrafter"/>
</dbReference>
<dbReference type="PROSITE" id="PS50054">
    <property type="entry name" value="TYR_PHOSPHATASE_DUAL"/>
    <property type="match status" value="1"/>
</dbReference>
<sequence length="150" mass="17229">MEESVSQIIDGLWLSGEGGAQSREFFEKENIKGVVNCTPSTLNAYAAHGIEYLRIPVNDSTDKEDLELMDEYIDLAVEWLRVHHKLQGLNVLVHCAQGIQRSATVVCCYLQKHWGLKFKEAVEFMIIRRQAVFYNGDKMTFRSLLENYVK</sequence>
<dbReference type="InterPro" id="IPR000387">
    <property type="entry name" value="Tyr_Pase_dom"/>
</dbReference>
<evidence type="ECO:0000256" key="2">
    <source>
        <dbReference type="ARBA" id="ARBA00022912"/>
    </source>
</evidence>
<dbReference type="PANTHER" id="PTHR10159">
    <property type="entry name" value="DUAL SPECIFICITY PROTEIN PHOSPHATASE"/>
    <property type="match status" value="1"/>
</dbReference>
<keyword evidence="1" id="KW-0378">Hydrolase</keyword>
<evidence type="ECO:0000313" key="5">
    <source>
        <dbReference type="EMBL" id="QHU08295.1"/>
    </source>
</evidence>
<dbReference type="AlphaFoldDB" id="A0A6C0JRA2"/>
<dbReference type="GO" id="GO:0005737">
    <property type="term" value="C:cytoplasm"/>
    <property type="evidence" value="ECO:0007669"/>
    <property type="project" value="TreeGrafter"/>
</dbReference>
<evidence type="ECO:0000259" key="3">
    <source>
        <dbReference type="PROSITE" id="PS50054"/>
    </source>
</evidence>
<dbReference type="InterPro" id="IPR016130">
    <property type="entry name" value="Tyr_Pase_AS"/>
</dbReference>
<protein>
    <recommendedName>
        <fullName evidence="6">Dual specificity phosphatase catalytic domain</fullName>
    </recommendedName>
</protein>
<evidence type="ECO:0000259" key="4">
    <source>
        <dbReference type="PROSITE" id="PS50056"/>
    </source>
</evidence>
<accession>A0A6C0JRA2</accession>
<dbReference type="GO" id="GO:0008330">
    <property type="term" value="F:protein tyrosine/threonine phosphatase activity"/>
    <property type="evidence" value="ECO:0007669"/>
    <property type="project" value="TreeGrafter"/>
</dbReference>
<dbReference type="InterPro" id="IPR029021">
    <property type="entry name" value="Prot-tyrosine_phosphatase-like"/>
</dbReference>
<dbReference type="GO" id="GO:0033550">
    <property type="term" value="F:MAP kinase tyrosine phosphatase activity"/>
    <property type="evidence" value="ECO:0007669"/>
    <property type="project" value="TreeGrafter"/>
</dbReference>
<organism evidence="5">
    <name type="scientific">viral metagenome</name>
    <dbReference type="NCBI Taxonomy" id="1070528"/>
    <lineage>
        <taxon>unclassified sequences</taxon>
        <taxon>metagenomes</taxon>
        <taxon>organismal metagenomes</taxon>
    </lineage>
</organism>
<dbReference type="InterPro" id="IPR000340">
    <property type="entry name" value="Dual-sp_phosphatase_cat-dom"/>
</dbReference>
<feature type="domain" description="Tyrosine specific protein phosphatases" evidence="4">
    <location>
        <begin position="70"/>
        <end position="140"/>
    </location>
</feature>
<dbReference type="PROSITE" id="PS00383">
    <property type="entry name" value="TYR_PHOSPHATASE_1"/>
    <property type="match status" value="1"/>
</dbReference>
<dbReference type="Pfam" id="PF00782">
    <property type="entry name" value="DSPc"/>
    <property type="match status" value="1"/>
</dbReference>
<proteinExistence type="predicted"/>
<keyword evidence="2" id="KW-0904">Protein phosphatase</keyword>
<reference evidence="5" key="1">
    <citation type="journal article" date="2020" name="Nature">
        <title>Giant virus diversity and host interactions through global metagenomics.</title>
        <authorList>
            <person name="Schulz F."/>
            <person name="Roux S."/>
            <person name="Paez-Espino D."/>
            <person name="Jungbluth S."/>
            <person name="Walsh D.A."/>
            <person name="Denef V.J."/>
            <person name="McMahon K.D."/>
            <person name="Konstantinidis K.T."/>
            <person name="Eloe-Fadrosh E.A."/>
            <person name="Kyrpides N.C."/>
            <person name="Woyke T."/>
        </authorList>
    </citation>
    <scope>NUCLEOTIDE SEQUENCE</scope>
    <source>
        <strain evidence="5">GVMAG-S-1062768-28</strain>
    </source>
</reference>
<dbReference type="SUPFAM" id="SSF52799">
    <property type="entry name" value="(Phosphotyrosine protein) phosphatases II"/>
    <property type="match status" value="1"/>
</dbReference>
<dbReference type="SMART" id="SM00195">
    <property type="entry name" value="DSPc"/>
    <property type="match status" value="1"/>
</dbReference>
<feature type="domain" description="Tyrosine-protein phosphatase" evidence="3">
    <location>
        <begin position="4"/>
        <end position="150"/>
    </location>
</feature>
<dbReference type="InterPro" id="IPR020422">
    <property type="entry name" value="TYR_PHOSPHATASE_DUAL_dom"/>
</dbReference>